<dbReference type="InterPro" id="IPR035979">
    <property type="entry name" value="RBD_domain_sf"/>
</dbReference>
<organism evidence="5 6">
    <name type="scientific">Karstenula rhodostoma CBS 690.94</name>
    <dbReference type="NCBI Taxonomy" id="1392251"/>
    <lineage>
        <taxon>Eukaryota</taxon>
        <taxon>Fungi</taxon>
        <taxon>Dikarya</taxon>
        <taxon>Ascomycota</taxon>
        <taxon>Pezizomycotina</taxon>
        <taxon>Dothideomycetes</taxon>
        <taxon>Pleosporomycetidae</taxon>
        <taxon>Pleosporales</taxon>
        <taxon>Massarineae</taxon>
        <taxon>Didymosphaeriaceae</taxon>
        <taxon>Karstenula</taxon>
    </lineage>
</organism>
<feature type="compositionally biased region" description="Low complexity" evidence="3">
    <location>
        <begin position="391"/>
        <end position="405"/>
    </location>
</feature>
<feature type="domain" description="RRM" evidence="4">
    <location>
        <begin position="257"/>
        <end position="365"/>
    </location>
</feature>
<dbReference type="PROSITE" id="PS50102">
    <property type="entry name" value="RRM"/>
    <property type="match status" value="2"/>
</dbReference>
<dbReference type="InterPro" id="IPR012677">
    <property type="entry name" value="Nucleotide-bd_a/b_plait_sf"/>
</dbReference>
<dbReference type="PANTHER" id="PTHR23236:SF95">
    <property type="entry name" value="NUCLEOLAR PROTEIN 13"/>
    <property type="match status" value="1"/>
</dbReference>
<dbReference type="Pfam" id="PF00076">
    <property type="entry name" value="RRM_1"/>
    <property type="match status" value="1"/>
</dbReference>
<feature type="region of interest" description="Disordered" evidence="3">
    <location>
        <begin position="223"/>
        <end position="252"/>
    </location>
</feature>
<dbReference type="Gene3D" id="3.30.70.330">
    <property type="match status" value="2"/>
</dbReference>
<dbReference type="InterPro" id="IPR000504">
    <property type="entry name" value="RRM_dom"/>
</dbReference>
<feature type="region of interest" description="Disordered" evidence="3">
    <location>
        <begin position="325"/>
        <end position="344"/>
    </location>
</feature>
<evidence type="ECO:0000256" key="3">
    <source>
        <dbReference type="SAM" id="MobiDB-lite"/>
    </source>
</evidence>
<sequence>MSDTSEMHSGSEPEAVVVPKKEKRSKKEKKEKKRKAEHVEPKEEQDIKDEEEEDDDEEEEDRNEKRASKKRKREILPSEIEIDISAPEPASKKAARKAKKVKPARAPTTSTDDGAATDPDAPAETAESKEAKRSDFSVWIGNLPWSATKETLRTFLTENSEIKDDEITRIHMPAPKAPPRPNWTDAKPTNKGFAYVDFSTQLAMYSAIALTETRMDRRPLLIKNSKNFEGRPDKPKEEQHDGDTTLRGGKEAKAPSKKIFVGNLGFETSKEDLETHFGQCGVVENIHMATFEDTGKCKGFAWVTFEEQDAATAAVKGYVYKKDPDAKKAKANEDEDGEGDDKSKKRKFRLNKLLGRDLRCEYAEDGTTRYQKRYGKKPEDGAGAGEGRGFGRPQRGGRPFNPRNNFQERKVDPRTIAPGSAHMNAPRASAAIVKSEGKKTTFD</sequence>
<name>A0A9P4PW16_9PLEO</name>
<dbReference type="EMBL" id="MU001494">
    <property type="protein sequence ID" value="KAF2449954.1"/>
    <property type="molecule type" value="Genomic_DNA"/>
</dbReference>
<feature type="region of interest" description="Disordered" evidence="3">
    <location>
        <begin position="1"/>
        <end position="133"/>
    </location>
</feature>
<gene>
    <name evidence="5" type="ORF">P171DRAFT_428075</name>
</gene>
<feature type="compositionally biased region" description="Basic and acidic residues" evidence="3">
    <location>
        <begin position="1"/>
        <end position="11"/>
    </location>
</feature>
<dbReference type="GO" id="GO:0003723">
    <property type="term" value="F:RNA binding"/>
    <property type="evidence" value="ECO:0007669"/>
    <property type="project" value="UniProtKB-UniRule"/>
</dbReference>
<accession>A0A9P4PW16</accession>
<feature type="domain" description="RRM" evidence="4">
    <location>
        <begin position="136"/>
        <end position="227"/>
    </location>
</feature>
<evidence type="ECO:0000256" key="2">
    <source>
        <dbReference type="PROSITE-ProRule" id="PRU00176"/>
    </source>
</evidence>
<evidence type="ECO:0000313" key="5">
    <source>
        <dbReference type="EMBL" id="KAF2449954.1"/>
    </source>
</evidence>
<dbReference type="AlphaFoldDB" id="A0A9P4PW16"/>
<feature type="compositionally biased region" description="Basic residues" evidence="3">
    <location>
        <begin position="93"/>
        <end position="103"/>
    </location>
</feature>
<feature type="compositionally biased region" description="Basic residues" evidence="3">
    <location>
        <begin position="21"/>
        <end position="36"/>
    </location>
</feature>
<feature type="region of interest" description="Disordered" evidence="3">
    <location>
        <begin position="371"/>
        <end position="443"/>
    </location>
</feature>
<proteinExistence type="predicted"/>
<dbReference type="SUPFAM" id="SSF54928">
    <property type="entry name" value="RNA-binding domain, RBD"/>
    <property type="match status" value="1"/>
</dbReference>
<protein>
    <submittedName>
        <fullName evidence="5">RNA-binding domain-containing protein</fullName>
    </submittedName>
</protein>
<evidence type="ECO:0000259" key="4">
    <source>
        <dbReference type="PROSITE" id="PS50102"/>
    </source>
</evidence>
<evidence type="ECO:0000313" key="6">
    <source>
        <dbReference type="Proteomes" id="UP000799764"/>
    </source>
</evidence>
<feature type="compositionally biased region" description="Acidic residues" evidence="3">
    <location>
        <begin position="46"/>
        <end position="61"/>
    </location>
</feature>
<dbReference type="OrthoDB" id="1875751at2759"/>
<keyword evidence="6" id="KW-1185">Reference proteome</keyword>
<dbReference type="GO" id="GO:0005730">
    <property type="term" value="C:nucleolus"/>
    <property type="evidence" value="ECO:0007669"/>
    <property type="project" value="TreeGrafter"/>
</dbReference>
<feature type="compositionally biased region" description="Low complexity" evidence="3">
    <location>
        <begin position="104"/>
        <end position="125"/>
    </location>
</feature>
<keyword evidence="1 2" id="KW-0694">RNA-binding</keyword>
<dbReference type="Proteomes" id="UP000799764">
    <property type="component" value="Unassembled WGS sequence"/>
</dbReference>
<feature type="compositionally biased region" description="Basic and acidic residues" evidence="3">
    <location>
        <begin position="226"/>
        <end position="252"/>
    </location>
</feature>
<comment type="caution">
    <text evidence="5">The sequence shown here is derived from an EMBL/GenBank/DDBJ whole genome shotgun (WGS) entry which is preliminary data.</text>
</comment>
<evidence type="ECO:0000256" key="1">
    <source>
        <dbReference type="ARBA" id="ARBA00022884"/>
    </source>
</evidence>
<reference evidence="5" key="1">
    <citation type="journal article" date="2020" name="Stud. Mycol.">
        <title>101 Dothideomycetes genomes: a test case for predicting lifestyles and emergence of pathogens.</title>
        <authorList>
            <person name="Haridas S."/>
            <person name="Albert R."/>
            <person name="Binder M."/>
            <person name="Bloem J."/>
            <person name="Labutti K."/>
            <person name="Salamov A."/>
            <person name="Andreopoulos B."/>
            <person name="Baker S."/>
            <person name="Barry K."/>
            <person name="Bills G."/>
            <person name="Bluhm B."/>
            <person name="Cannon C."/>
            <person name="Castanera R."/>
            <person name="Culley D."/>
            <person name="Daum C."/>
            <person name="Ezra D."/>
            <person name="Gonzalez J."/>
            <person name="Henrissat B."/>
            <person name="Kuo A."/>
            <person name="Liang C."/>
            <person name="Lipzen A."/>
            <person name="Lutzoni F."/>
            <person name="Magnuson J."/>
            <person name="Mondo S."/>
            <person name="Nolan M."/>
            <person name="Ohm R."/>
            <person name="Pangilinan J."/>
            <person name="Park H.-J."/>
            <person name="Ramirez L."/>
            <person name="Alfaro M."/>
            <person name="Sun H."/>
            <person name="Tritt A."/>
            <person name="Yoshinaga Y."/>
            <person name="Zwiers L.-H."/>
            <person name="Turgeon B."/>
            <person name="Goodwin S."/>
            <person name="Spatafora J."/>
            <person name="Crous P."/>
            <person name="Grigoriev I."/>
        </authorList>
    </citation>
    <scope>NUCLEOTIDE SEQUENCE</scope>
    <source>
        <strain evidence="5">CBS 690.94</strain>
    </source>
</reference>
<dbReference type="PANTHER" id="PTHR23236">
    <property type="entry name" value="EUKARYOTIC TRANSLATION INITIATION FACTOR 4B/4H"/>
    <property type="match status" value="1"/>
</dbReference>
<dbReference type="SMART" id="SM00360">
    <property type="entry name" value="RRM"/>
    <property type="match status" value="2"/>
</dbReference>